<proteinExistence type="predicted"/>
<reference evidence="2" key="1">
    <citation type="submission" date="2020-05" db="EMBL/GenBank/DDBJ databases">
        <authorList>
            <person name="Chiriac C."/>
            <person name="Salcher M."/>
            <person name="Ghai R."/>
            <person name="Kavagutti S V."/>
        </authorList>
    </citation>
    <scope>NUCLEOTIDE SEQUENCE</scope>
</reference>
<name>A0A6J7EFK6_9ZZZZ</name>
<accession>A0A6J7EFK6</accession>
<evidence type="ECO:0000256" key="1">
    <source>
        <dbReference type="SAM" id="MobiDB-lite"/>
    </source>
</evidence>
<organism evidence="2">
    <name type="scientific">freshwater metagenome</name>
    <dbReference type="NCBI Taxonomy" id="449393"/>
    <lineage>
        <taxon>unclassified sequences</taxon>
        <taxon>metagenomes</taxon>
        <taxon>ecological metagenomes</taxon>
    </lineage>
</organism>
<evidence type="ECO:0000313" key="2">
    <source>
        <dbReference type="EMBL" id="CAB4881696.1"/>
    </source>
</evidence>
<protein>
    <submittedName>
        <fullName evidence="2">Unannotated protein</fullName>
    </submittedName>
</protein>
<gene>
    <name evidence="2" type="ORF">UFOPK3472_00682</name>
</gene>
<feature type="region of interest" description="Disordered" evidence="1">
    <location>
        <begin position="54"/>
        <end position="79"/>
    </location>
</feature>
<sequence>MLGASAAQRFAFELGGVVEIQLFRFPCHRPLHLFRELACLQPCLLLAAHAAQAQPDRYRRRRLQSDDEPEYGTAEDIDGDRQVGATDRLTLVLVDDHQIDDGVVDLDLIENPRNCRWIVAGGLTWAGGIGSSA</sequence>
<dbReference type="AlphaFoldDB" id="A0A6J7EFK6"/>
<feature type="compositionally biased region" description="Acidic residues" evidence="1">
    <location>
        <begin position="66"/>
        <end position="78"/>
    </location>
</feature>
<dbReference type="EMBL" id="CAFBLX010000030">
    <property type="protein sequence ID" value="CAB4881696.1"/>
    <property type="molecule type" value="Genomic_DNA"/>
</dbReference>